<dbReference type="GO" id="GO:0006508">
    <property type="term" value="P:proteolysis"/>
    <property type="evidence" value="ECO:0007669"/>
    <property type="project" value="InterPro"/>
</dbReference>
<dbReference type="PROSITE" id="PS50240">
    <property type="entry name" value="TRYPSIN_DOM"/>
    <property type="match status" value="1"/>
</dbReference>
<dbReference type="SUPFAM" id="SSF50494">
    <property type="entry name" value="Trypsin-like serine proteases"/>
    <property type="match status" value="1"/>
</dbReference>
<dbReference type="PANTHER" id="PTHR24250">
    <property type="entry name" value="CHYMOTRYPSIN-RELATED"/>
    <property type="match status" value="1"/>
</dbReference>
<keyword evidence="1" id="KW-1015">Disulfide bond</keyword>
<reference evidence="3" key="1">
    <citation type="submission" date="2022-01" db="EMBL/GenBank/DDBJ databases">
        <title>Genome Sequence Resource for Two Populations of Ditylenchus destructor, the Migratory Endoparasitic Phytonematode.</title>
        <authorList>
            <person name="Zhang H."/>
            <person name="Lin R."/>
            <person name="Xie B."/>
        </authorList>
    </citation>
    <scope>NUCLEOTIDE SEQUENCE</scope>
    <source>
        <strain evidence="3">BazhouSP</strain>
    </source>
</reference>
<dbReference type="AlphaFoldDB" id="A0AAD4R633"/>
<dbReference type="InterPro" id="IPR009003">
    <property type="entry name" value="Peptidase_S1_PA"/>
</dbReference>
<accession>A0AAD4R633</accession>
<evidence type="ECO:0000313" key="3">
    <source>
        <dbReference type="EMBL" id="KAI1712232.1"/>
    </source>
</evidence>
<sequence length="231" mass="25309">MCGVSSDQITDESGGRRYPWAVSVMYEDRNRLGGTIISPFHILTAAHPFCSSGYMAIATLKLILAIGKLPTATIAIGIKEGGSNITRVYSLRGTIDGSGFGRREMRALAPLRWTCGCLGGHDWAIIEVAERIEFSDTVRPICLPSLELTNLLDGDRFMIVGWGRPTVFGASDPLIKEIPMLHDPKCEAPLSDFMPSKNPDYLCAKALNPRNDDSPRTCHVCLALLWPPVTY</sequence>
<dbReference type="InterPro" id="IPR043504">
    <property type="entry name" value="Peptidase_S1_PA_chymotrypsin"/>
</dbReference>
<feature type="domain" description="Peptidase S1" evidence="2">
    <location>
        <begin position="1"/>
        <end position="219"/>
    </location>
</feature>
<protein>
    <submittedName>
        <fullName evidence="3">Trypsin domain-containing protein</fullName>
    </submittedName>
</protein>
<dbReference type="Gene3D" id="2.40.10.10">
    <property type="entry name" value="Trypsin-like serine proteases"/>
    <property type="match status" value="1"/>
</dbReference>
<proteinExistence type="predicted"/>
<evidence type="ECO:0000313" key="4">
    <source>
        <dbReference type="Proteomes" id="UP001201812"/>
    </source>
</evidence>
<dbReference type="Pfam" id="PF00089">
    <property type="entry name" value="Trypsin"/>
    <property type="match status" value="1"/>
</dbReference>
<dbReference type="EMBL" id="JAKKPZ010000019">
    <property type="protein sequence ID" value="KAI1712232.1"/>
    <property type="molecule type" value="Genomic_DNA"/>
</dbReference>
<dbReference type="Proteomes" id="UP001201812">
    <property type="component" value="Unassembled WGS sequence"/>
</dbReference>
<organism evidence="3 4">
    <name type="scientific">Ditylenchus destructor</name>
    <dbReference type="NCBI Taxonomy" id="166010"/>
    <lineage>
        <taxon>Eukaryota</taxon>
        <taxon>Metazoa</taxon>
        <taxon>Ecdysozoa</taxon>
        <taxon>Nematoda</taxon>
        <taxon>Chromadorea</taxon>
        <taxon>Rhabditida</taxon>
        <taxon>Tylenchina</taxon>
        <taxon>Tylenchomorpha</taxon>
        <taxon>Sphaerularioidea</taxon>
        <taxon>Anguinidae</taxon>
        <taxon>Anguininae</taxon>
        <taxon>Ditylenchus</taxon>
    </lineage>
</organism>
<gene>
    <name evidence="3" type="ORF">DdX_09782</name>
</gene>
<name>A0AAD4R633_9BILA</name>
<comment type="caution">
    <text evidence="3">The sequence shown here is derived from an EMBL/GenBank/DDBJ whole genome shotgun (WGS) entry which is preliminary data.</text>
</comment>
<dbReference type="GO" id="GO:0004252">
    <property type="term" value="F:serine-type endopeptidase activity"/>
    <property type="evidence" value="ECO:0007669"/>
    <property type="project" value="InterPro"/>
</dbReference>
<dbReference type="SMART" id="SM00020">
    <property type="entry name" value="Tryp_SPc"/>
    <property type="match status" value="1"/>
</dbReference>
<evidence type="ECO:0000259" key="2">
    <source>
        <dbReference type="PROSITE" id="PS50240"/>
    </source>
</evidence>
<keyword evidence="4" id="KW-1185">Reference proteome</keyword>
<evidence type="ECO:0000256" key="1">
    <source>
        <dbReference type="ARBA" id="ARBA00023157"/>
    </source>
</evidence>
<dbReference type="InterPro" id="IPR001254">
    <property type="entry name" value="Trypsin_dom"/>
</dbReference>